<sequence length="239" mass="27196">MIDYHSHILPCMDDGSRDTEESLQMLRLSAGQGVDTIIATPHFYLCKETVHSFLLRRRYAHELLEKACHNESGLPQIILGAETAYFSGISVNREIERLCIAGTRHLLLEMPFETWSGRILTEVCNLALSRRINPIIAHMERYIATENVKAFPVLLRNGVLMQLNADFLISRRTRKTALTYLTQNCASLLGSDSHNMTTRKPNMDKGYQYIRDMLGESRINELEALGRAILNSRKSQGPF</sequence>
<dbReference type="UniPathway" id="UPA00934"/>
<dbReference type="PANTHER" id="PTHR39181:SF1">
    <property type="entry name" value="TYROSINE-PROTEIN PHOSPHATASE YWQE"/>
    <property type="match status" value="1"/>
</dbReference>
<protein>
    <recommendedName>
        <fullName evidence="2">protein-tyrosine-phosphatase</fullName>
        <ecNumber evidence="2">3.1.3.48</ecNumber>
    </recommendedName>
</protein>
<dbReference type="Gene3D" id="3.20.20.140">
    <property type="entry name" value="Metal-dependent hydrolases"/>
    <property type="match status" value="1"/>
</dbReference>
<name>F0SX21_SYNGF</name>
<dbReference type="GO" id="GO:0030145">
    <property type="term" value="F:manganese ion binding"/>
    <property type="evidence" value="ECO:0007669"/>
    <property type="project" value="InterPro"/>
</dbReference>
<dbReference type="InterPro" id="IPR016667">
    <property type="entry name" value="Caps_polysacc_synth_CpsB/CapC"/>
</dbReference>
<dbReference type="SUPFAM" id="SSF51556">
    <property type="entry name" value="Metallo-dependent hydrolases"/>
    <property type="match status" value="1"/>
</dbReference>
<dbReference type="Pfam" id="PF19567">
    <property type="entry name" value="CpsB_CapC"/>
    <property type="match status" value="1"/>
</dbReference>
<dbReference type="Proteomes" id="UP000007488">
    <property type="component" value="Chromosome"/>
</dbReference>
<comment type="catalytic activity">
    <reaction evidence="5">
        <text>O-phospho-L-tyrosyl-[protein] + H2O = L-tyrosyl-[protein] + phosphate</text>
        <dbReference type="Rhea" id="RHEA:10684"/>
        <dbReference type="Rhea" id="RHEA-COMP:10136"/>
        <dbReference type="Rhea" id="RHEA-COMP:20101"/>
        <dbReference type="ChEBI" id="CHEBI:15377"/>
        <dbReference type="ChEBI" id="CHEBI:43474"/>
        <dbReference type="ChEBI" id="CHEBI:46858"/>
        <dbReference type="ChEBI" id="CHEBI:61978"/>
        <dbReference type="EC" id="3.1.3.48"/>
    </reaction>
</comment>
<dbReference type="EMBL" id="CP002547">
    <property type="protein sequence ID" value="ADY55804.1"/>
    <property type="molecule type" value="Genomic_DNA"/>
</dbReference>
<dbReference type="KEGG" id="sgy:Sgly_1503"/>
<dbReference type="OrthoDB" id="9788539at2"/>
<evidence type="ECO:0000313" key="6">
    <source>
        <dbReference type="EMBL" id="ADY55804.1"/>
    </source>
</evidence>
<dbReference type="STRING" id="645991.Sgly_1503"/>
<reference evidence="7" key="2">
    <citation type="submission" date="2011-02" db="EMBL/GenBank/DDBJ databases">
        <title>The complete genome of Syntrophobotulus glycolicus DSM 8271.</title>
        <authorList>
            <person name="Lucas S."/>
            <person name="Copeland A."/>
            <person name="Lapidus A."/>
            <person name="Bruce D."/>
            <person name="Goodwin L."/>
            <person name="Pitluck S."/>
            <person name="Kyrpides N."/>
            <person name="Mavromatis K."/>
            <person name="Pagani I."/>
            <person name="Ivanova N."/>
            <person name="Mikhailova N."/>
            <person name="Chertkov O."/>
            <person name="Held B."/>
            <person name="Detter J.C."/>
            <person name="Tapia R."/>
            <person name="Han C."/>
            <person name="Land M."/>
            <person name="Hauser L."/>
            <person name="Markowitz V."/>
            <person name="Cheng J.-F."/>
            <person name="Hugenholtz P."/>
            <person name="Woyke T."/>
            <person name="Wu D."/>
            <person name="Spring S."/>
            <person name="Schroeder M."/>
            <person name="Brambilla E."/>
            <person name="Klenk H.-P."/>
            <person name="Eisen J.A."/>
        </authorList>
    </citation>
    <scope>NUCLEOTIDE SEQUENCE [LARGE SCALE GENOMIC DNA]</scope>
    <source>
        <strain evidence="7">DSM 8271 / FlGlyR</strain>
    </source>
</reference>
<dbReference type="HOGENOM" id="CLU_085966_0_0_9"/>
<proteinExistence type="inferred from homology"/>
<dbReference type="InterPro" id="IPR032466">
    <property type="entry name" value="Metal_Hydrolase"/>
</dbReference>
<dbReference type="PIRSF" id="PIRSF016557">
    <property type="entry name" value="Caps_synth_CpsB"/>
    <property type="match status" value="1"/>
</dbReference>
<keyword evidence="7" id="KW-1185">Reference proteome</keyword>
<dbReference type="PANTHER" id="PTHR39181">
    <property type="entry name" value="TYROSINE-PROTEIN PHOSPHATASE YWQE"/>
    <property type="match status" value="1"/>
</dbReference>
<organism evidence="6 7">
    <name type="scientific">Syntrophobotulus glycolicus (strain DSM 8271 / FlGlyR)</name>
    <dbReference type="NCBI Taxonomy" id="645991"/>
    <lineage>
        <taxon>Bacteria</taxon>
        <taxon>Bacillati</taxon>
        <taxon>Bacillota</taxon>
        <taxon>Clostridia</taxon>
        <taxon>Eubacteriales</taxon>
        <taxon>Desulfitobacteriaceae</taxon>
        <taxon>Syntrophobotulus</taxon>
    </lineage>
</organism>
<dbReference type="GO" id="GO:0004725">
    <property type="term" value="F:protein tyrosine phosphatase activity"/>
    <property type="evidence" value="ECO:0007669"/>
    <property type="project" value="UniProtKB-EC"/>
</dbReference>
<evidence type="ECO:0000256" key="2">
    <source>
        <dbReference type="ARBA" id="ARBA00013064"/>
    </source>
</evidence>
<evidence type="ECO:0000256" key="5">
    <source>
        <dbReference type="ARBA" id="ARBA00051722"/>
    </source>
</evidence>
<evidence type="ECO:0000256" key="1">
    <source>
        <dbReference type="ARBA" id="ARBA00005750"/>
    </source>
</evidence>
<keyword evidence="3" id="KW-0378">Hydrolase</keyword>
<keyword evidence="4" id="KW-0904">Protein phosphatase</keyword>
<dbReference type="EC" id="3.1.3.48" evidence="2"/>
<dbReference type="RefSeq" id="WP_013624674.1">
    <property type="nucleotide sequence ID" value="NC_015172.1"/>
</dbReference>
<reference evidence="6 7" key="1">
    <citation type="journal article" date="2011" name="Stand. Genomic Sci.">
        <title>Complete genome sequence of Syntrophobotulus glycolicus type strain (FlGlyR).</title>
        <authorList>
            <person name="Han C."/>
            <person name="Mwirichia R."/>
            <person name="Chertkov O."/>
            <person name="Held B."/>
            <person name="Lapidus A."/>
            <person name="Nolan M."/>
            <person name="Lucas S."/>
            <person name="Hammon N."/>
            <person name="Deshpande S."/>
            <person name="Cheng J.F."/>
            <person name="Tapia R."/>
            <person name="Goodwin L."/>
            <person name="Pitluck S."/>
            <person name="Huntemann M."/>
            <person name="Liolios K."/>
            <person name="Ivanova N."/>
            <person name="Pagani I."/>
            <person name="Mavromatis K."/>
            <person name="Ovchinikova G."/>
            <person name="Pati A."/>
            <person name="Chen A."/>
            <person name="Palaniappan K."/>
            <person name="Land M."/>
            <person name="Hauser L."/>
            <person name="Brambilla E.M."/>
            <person name="Rohde M."/>
            <person name="Spring S."/>
            <person name="Sikorski J."/>
            <person name="Goker M."/>
            <person name="Woyke T."/>
            <person name="Bristow J."/>
            <person name="Eisen J.A."/>
            <person name="Markowitz V."/>
            <person name="Hugenholtz P."/>
            <person name="Kyrpides N.C."/>
            <person name="Klenk H.P."/>
            <person name="Detter J.C."/>
        </authorList>
    </citation>
    <scope>NUCLEOTIDE SEQUENCE [LARGE SCALE GENOMIC DNA]</scope>
    <source>
        <strain evidence="7">DSM 8271 / FlGlyR</strain>
    </source>
</reference>
<evidence type="ECO:0000313" key="7">
    <source>
        <dbReference type="Proteomes" id="UP000007488"/>
    </source>
</evidence>
<gene>
    <name evidence="6" type="ordered locus">Sgly_1503</name>
</gene>
<comment type="similarity">
    <text evidence="1">Belongs to the metallo-dependent hydrolases superfamily. CpsB/CapC family.</text>
</comment>
<accession>F0SX21</accession>
<evidence type="ECO:0000256" key="3">
    <source>
        <dbReference type="ARBA" id="ARBA00022801"/>
    </source>
</evidence>
<dbReference type="eggNOG" id="COG4464">
    <property type="taxonomic scope" value="Bacteria"/>
</dbReference>
<dbReference type="GO" id="GO:0045227">
    <property type="term" value="P:capsule polysaccharide biosynthetic process"/>
    <property type="evidence" value="ECO:0007669"/>
    <property type="project" value="UniProtKB-UniPathway"/>
</dbReference>
<dbReference type="AlphaFoldDB" id="F0SX21"/>
<evidence type="ECO:0000256" key="4">
    <source>
        <dbReference type="ARBA" id="ARBA00022912"/>
    </source>
</evidence>